<dbReference type="Proteomes" id="UP000249720">
    <property type="component" value="Unassembled WGS sequence"/>
</dbReference>
<comment type="caution">
    <text evidence="3">The sequence shown here is derived from an EMBL/GenBank/DDBJ whole genome shotgun (WGS) entry which is preliminary data.</text>
</comment>
<gene>
    <name evidence="3" type="ORF">LX80_02206</name>
</gene>
<feature type="domain" description="SGNH hydrolase-type esterase" evidence="2">
    <location>
        <begin position="47"/>
        <end position="209"/>
    </location>
</feature>
<dbReference type="PANTHER" id="PTHR30383:SF24">
    <property type="entry name" value="THIOESTERASE 1_PROTEASE 1_LYSOPHOSPHOLIPASE L1"/>
    <property type="match status" value="1"/>
</dbReference>
<dbReference type="RefSeq" id="WP_211307751.1">
    <property type="nucleotide sequence ID" value="NZ_QKZV01000007.1"/>
</dbReference>
<dbReference type="InterPro" id="IPR051532">
    <property type="entry name" value="Ester_Hydrolysis_Enzymes"/>
</dbReference>
<evidence type="ECO:0000256" key="1">
    <source>
        <dbReference type="SAM" id="SignalP"/>
    </source>
</evidence>
<reference evidence="3 4" key="1">
    <citation type="submission" date="2018-06" db="EMBL/GenBank/DDBJ databases">
        <title>Genomic Encyclopedia of Archaeal and Bacterial Type Strains, Phase II (KMG-II): from individual species to whole genera.</title>
        <authorList>
            <person name="Goeker M."/>
        </authorList>
    </citation>
    <scope>NUCLEOTIDE SEQUENCE [LARGE SCALE GENOMIC DNA]</scope>
    <source>
        <strain evidence="3 4">DSM 23241</strain>
    </source>
</reference>
<evidence type="ECO:0000313" key="4">
    <source>
        <dbReference type="Proteomes" id="UP000249720"/>
    </source>
</evidence>
<keyword evidence="4" id="KW-1185">Reference proteome</keyword>
<dbReference type="PROSITE" id="PS51257">
    <property type="entry name" value="PROKAR_LIPOPROTEIN"/>
    <property type="match status" value="1"/>
</dbReference>
<keyword evidence="1" id="KW-0732">Signal</keyword>
<name>A0A2W7RRD1_9BACT</name>
<dbReference type="InterPro" id="IPR013830">
    <property type="entry name" value="SGNH_hydro"/>
</dbReference>
<evidence type="ECO:0000313" key="3">
    <source>
        <dbReference type="EMBL" id="PZX61476.1"/>
    </source>
</evidence>
<dbReference type="Pfam" id="PF13472">
    <property type="entry name" value="Lipase_GDSL_2"/>
    <property type="match status" value="1"/>
</dbReference>
<dbReference type="Gene3D" id="3.40.50.1110">
    <property type="entry name" value="SGNH hydrolase"/>
    <property type="match status" value="1"/>
</dbReference>
<dbReference type="InterPro" id="IPR036514">
    <property type="entry name" value="SGNH_hydro_sf"/>
</dbReference>
<protein>
    <submittedName>
        <fullName evidence="3">Acyl-CoA thioesterase-1</fullName>
    </submittedName>
</protein>
<dbReference type="CDD" id="cd01822">
    <property type="entry name" value="Lysophospholipase_L1_like"/>
    <property type="match status" value="1"/>
</dbReference>
<dbReference type="SUPFAM" id="SSF52266">
    <property type="entry name" value="SGNH hydrolase"/>
    <property type="match status" value="1"/>
</dbReference>
<dbReference type="GO" id="GO:0004622">
    <property type="term" value="F:phosphatidylcholine lysophospholipase activity"/>
    <property type="evidence" value="ECO:0007669"/>
    <property type="project" value="TreeGrafter"/>
</dbReference>
<dbReference type="AlphaFoldDB" id="A0A2W7RRD1"/>
<sequence>MKIMGFYIAMCVILFTVACNNSTKSHQNEINTNSIQSIKDSSKTIVFFGNSLTAGYGLDPEQAFPAIIQQKIDSLHLNWQIVNAGVSGETTTAGLARIDWILQKPLNIFVLELGGNDGLRGIPLDVTEQNLQAIIDKVKAKYPSANIVLAGMQLPPNLGIKYTKGFATIYPKLAQKNNIMLIPFLLEGVGGNPNFNQPDGIHPNAAGAKIVADNVWKIIHPLL</sequence>
<feature type="chain" id="PRO_5016093967" evidence="1">
    <location>
        <begin position="19"/>
        <end position="223"/>
    </location>
</feature>
<dbReference type="EMBL" id="QKZV01000007">
    <property type="protein sequence ID" value="PZX61476.1"/>
    <property type="molecule type" value="Genomic_DNA"/>
</dbReference>
<evidence type="ECO:0000259" key="2">
    <source>
        <dbReference type="Pfam" id="PF13472"/>
    </source>
</evidence>
<organism evidence="3 4">
    <name type="scientific">Hydrotalea sandarakina</name>
    <dbReference type="NCBI Taxonomy" id="1004304"/>
    <lineage>
        <taxon>Bacteria</taxon>
        <taxon>Pseudomonadati</taxon>
        <taxon>Bacteroidota</taxon>
        <taxon>Chitinophagia</taxon>
        <taxon>Chitinophagales</taxon>
        <taxon>Chitinophagaceae</taxon>
        <taxon>Hydrotalea</taxon>
    </lineage>
</organism>
<feature type="signal peptide" evidence="1">
    <location>
        <begin position="1"/>
        <end position="18"/>
    </location>
</feature>
<dbReference type="PANTHER" id="PTHR30383">
    <property type="entry name" value="THIOESTERASE 1/PROTEASE 1/LYSOPHOSPHOLIPASE L1"/>
    <property type="match status" value="1"/>
</dbReference>
<accession>A0A2W7RRD1</accession>
<proteinExistence type="predicted"/>